<evidence type="ECO:0000259" key="4">
    <source>
        <dbReference type="Pfam" id="PF01420"/>
    </source>
</evidence>
<accession>A0A1F6CJ39</accession>
<dbReference type="InterPro" id="IPR052021">
    <property type="entry name" value="Type-I_RS_S_subunit"/>
</dbReference>
<dbReference type="Gene3D" id="3.90.220.20">
    <property type="entry name" value="DNA methylase specificity domains"/>
    <property type="match status" value="2"/>
</dbReference>
<reference evidence="5 6" key="1">
    <citation type="journal article" date="2016" name="Nat. Commun.">
        <title>Thousands of microbial genomes shed light on interconnected biogeochemical processes in an aquifer system.</title>
        <authorList>
            <person name="Anantharaman K."/>
            <person name="Brown C.T."/>
            <person name="Hug L.A."/>
            <person name="Sharon I."/>
            <person name="Castelle C.J."/>
            <person name="Probst A.J."/>
            <person name="Thomas B.C."/>
            <person name="Singh A."/>
            <person name="Wilkins M.J."/>
            <person name="Karaoz U."/>
            <person name="Brodie E.L."/>
            <person name="Williams K.H."/>
            <person name="Hubbard S.S."/>
            <person name="Banfield J.F."/>
        </authorList>
    </citation>
    <scope>NUCLEOTIDE SEQUENCE [LARGE SCALE GENOMIC DNA]</scope>
    <source>
        <strain evidence="6">RIFCSPLOWO2_12_FULL_64_10</strain>
    </source>
</reference>
<comment type="caution">
    <text evidence="5">The sequence shown here is derived from an EMBL/GenBank/DDBJ whole genome shotgun (WGS) entry which is preliminary data.</text>
</comment>
<comment type="similarity">
    <text evidence="1">Belongs to the type-I restriction system S methylase family.</text>
</comment>
<keyword evidence="2" id="KW-0680">Restriction system</keyword>
<evidence type="ECO:0000313" key="5">
    <source>
        <dbReference type="EMBL" id="OGG49000.1"/>
    </source>
</evidence>
<evidence type="ECO:0000256" key="1">
    <source>
        <dbReference type="ARBA" id="ARBA00010923"/>
    </source>
</evidence>
<organism evidence="5 6">
    <name type="scientific">Handelsmanbacteria sp. (strain RIFCSPLOWO2_12_FULL_64_10)</name>
    <dbReference type="NCBI Taxonomy" id="1817868"/>
    <lineage>
        <taxon>Bacteria</taxon>
        <taxon>Candidatus Handelsmaniibacteriota</taxon>
    </lineage>
</organism>
<evidence type="ECO:0000256" key="3">
    <source>
        <dbReference type="ARBA" id="ARBA00023125"/>
    </source>
</evidence>
<feature type="domain" description="Type I restriction modification DNA specificity" evidence="4">
    <location>
        <begin position="139"/>
        <end position="299"/>
    </location>
</feature>
<dbReference type="AlphaFoldDB" id="A0A1F6CJ39"/>
<evidence type="ECO:0000313" key="6">
    <source>
        <dbReference type="Proteomes" id="UP000178606"/>
    </source>
</evidence>
<evidence type="ECO:0000256" key="2">
    <source>
        <dbReference type="ARBA" id="ARBA00022747"/>
    </source>
</evidence>
<dbReference type="PANTHER" id="PTHR30408:SF12">
    <property type="entry name" value="TYPE I RESTRICTION ENZYME MJAVIII SPECIFICITY SUBUNIT"/>
    <property type="match status" value="1"/>
</dbReference>
<dbReference type="Pfam" id="PF01420">
    <property type="entry name" value="Methylase_S"/>
    <property type="match status" value="2"/>
</dbReference>
<proteinExistence type="inferred from homology"/>
<dbReference type="PANTHER" id="PTHR30408">
    <property type="entry name" value="TYPE-1 RESTRICTION ENZYME ECOKI SPECIFICITY PROTEIN"/>
    <property type="match status" value="1"/>
</dbReference>
<dbReference type="Proteomes" id="UP000178606">
    <property type="component" value="Unassembled WGS sequence"/>
</dbReference>
<dbReference type="SUPFAM" id="SSF116734">
    <property type="entry name" value="DNA methylase specificity domain"/>
    <property type="match status" value="2"/>
</dbReference>
<dbReference type="InterPro" id="IPR044946">
    <property type="entry name" value="Restrct_endonuc_typeI_TRD_sf"/>
</dbReference>
<dbReference type="InterPro" id="IPR000055">
    <property type="entry name" value="Restrct_endonuc_typeI_TRD"/>
</dbReference>
<keyword evidence="3" id="KW-0238">DNA-binding</keyword>
<dbReference type="GO" id="GO:0003677">
    <property type="term" value="F:DNA binding"/>
    <property type="evidence" value="ECO:0007669"/>
    <property type="project" value="UniProtKB-KW"/>
</dbReference>
<sequence length="331" mass="37289">MIRVGDVIVSTTRPNLNAVAMVPLDLDDQICSTGFCVLRADHNLDRDYLFAFVQTQEFVQGLSELVRGALYPAVTDNQVKDQLIPLPPLSEQQRIAAILNEQMAAVERARAAAGARLEAAKALPAAYLRTVFNSPLAQKWPRMRLGEICEITARQVDPKVPEFGNLPHINGENIEGGMCRLTYLKTAAENGMVSSKYLFEPDDVLYSKLRPYLRKAVVADFRGVCSADMYPIRVNQQVLDPHFTAWMLVSDEFSKYADEESRRARMPKLNREQLFAWKIPMPSISEQRRLISMVSNRITLVRRTQRALEEELAAINALPAALLRRAFNGDL</sequence>
<name>A0A1F6CJ39_HANXR</name>
<gene>
    <name evidence="5" type="ORF">A3F84_14280</name>
</gene>
<dbReference type="EMBL" id="MFKF01000240">
    <property type="protein sequence ID" value="OGG49000.1"/>
    <property type="molecule type" value="Genomic_DNA"/>
</dbReference>
<feature type="domain" description="Type I restriction modification DNA specificity" evidence="4">
    <location>
        <begin position="28"/>
        <end position="101"/>
    </location>
</feature>
<protein>
    <recommendedName>
        <fullName evidence="4">Type I restriction modification DNA specificity domain-containing protein</fullName>
    </recommendedName>
</protein>
<dbReference type="GO" id="GO:0009307">
    <property type="term" value="P:DNA restriction-modification system"/>
    <property type="evidence" value="ECO:0007669"/>
    <property type="project" value="UniProtKB-KW"/>
</dbReference>